<dbReference type="Proteomes" id="UP000507245">
    <property type="component" value="Unassembled WGS sequence"/>
</dbReference>
<name>A0A6J5X4U5_PRUAR</name>
<dbReference type="SMART" id="SM00268">
    <property type="entry name" value="ACTIN"/>
    <property type="match status" value="1"/>
</dbReference>
<feature type="region of interest" description="Disordered" evidence="3">
    <location>
        <begin position="46"/>
        <end position="74"/>
    </location>
</feature>
<feature type="region of interest" description="Disordered" evidence="3">
    <location>
        <begin position="893"/>
        <end position="925"/>
    </location>
</feature>
<dbReference type="Gene3D" id="3.30.505.10">
    <property type="entry name" value="SH2 domain"/>
    <property type="match status" value="1"/>
</dbReference>
<accession>A0A6J5X4U5</accession>
<dbReference type="Gene3D" id="3.30.420.40">
    <property type="match status" value="3"/>
</dbReference>
<reference evidence="6" key="1">
    <citation type="journal article" date="2020" name="Genome Biol.">
        <title>Gamete binning: chromosome-level and haplotype-resolved genome assembly enabled by high-throughput single-cell sequencing of gamete genomes.</title>
        <authorList>
            <person name="Campoy J.A."/>
            <person name="Sun H."/>
            <person name="Goel M."/>
            <person name="Jiao W.-B."/>
            <person name="Folz-Donahue K."/>
            <person name="Wang N."/>
            <person name="Rubio M."/>
            <person name="Liu C."/>
            <person name="Kukat C."/>
            <person name="Ruiz D."/>
            <person name="Huettel B."/>
            <person name="Schneeberger K."/>
        </authorList>
    </citation>
    <scope>NUCLEOTIDE SEQUENCE [LARGE SCALE GENOMIC DNA]</scope>
    <source>
        <strain evidence="6">cv. Rojo Pasion</strain>
    </source>
</reference>
<organism evidence="5 6">
    <name type="scientific">Prunus armeniaca</name>
    <name type="common">Apricot</name>
    <name type="synonym">Armeniaca vulgaris</name>
    <dbReference type="NCBI Taxonomy" id="36596"/>
    <lineage>
        <taxon>Eukaryota</taxon>
        <taxon>Viridiplantae</taxon>
        <taxon>Streptophyta</taxon>
        <taxon>Embryophyta</taxon>
        <taxon>Tracheophyta</taxon>
        <taxon>Spermatophyta</taxon>
        <taxon>Magnoliopsida</taxon>
        <taxon>eudicotyledons</taxon>
        <taxon>Gunneridae</taxon>
        <taxon>Pentapetalae</taxon>
        <taxon>rosids</taxon>
        <taxon>fabids</taxon>
        <taxon>Rosales</taxon>
        <taxon>Rosaceae</taxon>
        <taxon>Amygdaloideae</taxon>
        <taxon>Amygdaleae</taxon>
        <taxon>Prunus</taxon>
    </lineage>
</organism>
<dbReference type="OrthoDB" id="5132116at2759"/>
<dbReference type="InterPro" id="IPR036860">
    <property type="entry name" value="SH2_dom_sf"/>
</dbReference>
<keyword evidence="1" id="KW-0727">SH2 domain</keyword>
<dbReference type="PROSITE" id="PS50001">
    <property type="entry name" value="SH2"/>
    <property type="match status" value="1"/>
</dbReference>
<keyword evidence="6" id="KW-1185">Reference proteome</keyword>
<dbReference type="EMBL" id="CAEKKB010000004">
    <property type="protein sequence ID" value="CAB4307583.1"/>
    <property type="molecule type" value="Genomic_DNA"/>
</dbReference>
<evidence type="ECO:0000256" key="3">
    <source>
        <dbReference type="SAM" id="MobiDB-lite"/>
    </source>
</evidence>
<dbReference type="Pfam" id="PF00022">
    <property type="entry name" value="Actin"/>
    <property type="match status" value="1"/>
</dbReference>
<gene>
    <name evidence="5" type="ORF">ORAREDHAP_LOCUS26354</name>
</gene>
<dbReference type="InterPro" id="IPR043129">
    <property type="entry name" value="ATPase_NBD"/>
</dbReference>
<feature type="domain" description="SH2" evidence="4">
    <location>
        <begin position="1079"/>
        <end position="1161"/>
    </location>
</feature>
<dbReference type="InterPro" id="IPR000980">
    <property type="entry name" value="SH2"/>
</dbReference>
<evidence type="ECO:0000256" key="1">
    <source>
        <dbReference type="PROSITE-ProRule" id="PRU00191"/>
    </source>
</evidence>
<evidence type="ECO:0000256" key="2">
    <source>
        <dbReference type="RuleBase" id="RU000487"/>
    </source>
</evidence>
<comment type="similarity">
    <text evidence="2">Belongs to the actin family.</text>
</comment>
<dbReference type="SUPFAM" id="SSF55550">
    <property type="entry name" value="SH2 domain"/>
    <property type="match status" value="1"/>
</dbReference>
<proteinExistence type="inferred from homology"/>
<sequence>MYGGDEVSAIVLDLGSHTCKAGYAGEDAPKAVFPSVVGSIDQMEVETETENNSGPAVDPKSNSKSLDSDKAKGKRKLYVGSQALGYRRDHMEVVSPIKDGVIVDWEAVEGIWDHAFRECLLVDPKEHPMLLAEPSSNTQQQRERTAELMFEKYKVPALFLAKNAVLTSFASGRATSLVVDSGGGSTTVAPVHDGYVLQKAVASSPIGGEFLTDCLTKSLESKGMMIKPRYSFKRKETRPGEFQVVDVDFPNTTESYKLYSQRVVASDIKECVCRAPDTPYDESAYSNIPTTSYELPDGQTIEIGADRFKIPDILFNPSLAQTIPGVENFAEIVPLRGLPQMVIESINKCDVDIRRELFSSILLAGGTASMQQLKERLEKDLLEESPQAARVKVLASGNSTERRFSVWIGGSILASLGSFQQMWFSKAEQRQSFKVFEKQKQRRNPVEVVEQRLRRRRTMANEEKDSVEDYLPLKDFKAEIEVQEGAFSLCFWLYLMSSTAFPARLIQVQSGAMEGAPFLVLSEKKKMVLLPLSILHKEAPETCDLTSLSEVPHVAMETEFPMEKWIHIGCEVSSDFVLLHIDGEIAGKKAMSSLFNKDSISSGLTKITLVCGGGDDNSLQGYVHNHKVLPLTSSIMEYYAKDPPLQLSIDNSSASEIEEGSDGVWSIVGGKASCRRIFSLDVVLLDAFSHPINKELEVIASLVYADNGAPVEKTSDGEAPLLASQDGVEFASCDRPSKMLHGHASFKLKISQWEEVTCLHMIWVYTCAPASVRTMDTDLSSKCDNRMFRIMFHMPKLETYPFLKAFSPPIRCISRNRSTRISSRLWKRPASANDQLNLSQLSGLDDETLELHHSSIHEEKLSPSSKRCRLGQDDECNSHSRTANQVKNVVRRSDSLEELDVSQTDSESPEARNSALKSTSSSRNPMSDATIFKYCLAGLTEKTLLLKEISSTGSNEELLSFSHQVSLYSGCSHHRHQIAMAKRLIEEGNKAWNLISQNKHQVPWESVVFEIEEQFMKIACCNSRALTQQDFELLRRIAGCQEYLAQENFEKMWCWLYPVALTLSKDWINTMWSSTSPKWIEGFITKEEAETSLQGSRGLQESGTFVLRFPTSRSWPHPDAGSLVVTYVSSKHAIHNKLISLDQMFSSAEREKNAKPLQDMLLAEPELSRLGRQEIY</sequence>
<protein>
    <recommendedName>
        <fullName evidence="4">SH2 domain-containing protein</fullName>
    </recommendedName>
</protein>
<evidence type="ECO:0000259" key="4">
    <source>
        <dbReference type="PROSITE" id="PS50001"/>
    </source>
</evidence>
<dbReference type="SUPFAM" id="SSF53067">
    <property type="entry name" value="Actin-like ATPase domain"/>
    <property type="match status" value="2"/>
</dbReference>
<dbReference type="InterPro" id="IPR004000">
    <property type="entry name" value="Actin"/>
</dbReference>
<feature type="region of interest" description="Disordered" evidence="3">
    <location>
        <begin position="855"/>
        <end position="881"/>
    </location>
</feature>
<dbReference type="Gene3D" id="3.90.640.10">
    <property type="entry name" value="Actin, Chain A, domain 4"/>
    <property type="match status" value="1"/>
</dbReference>
<feature type="compositionally biased region" description="Polar residues" evidence="3">
    <location>
        <begin position="50"/>
        <end position="65"/>
    </location>
</feature>
<evidence type="ECO:0000313" key="6">
    <source>
        <dbReference type="Proteomes" id="UP000507245"/>
    </source>
</evidence>
<dbReference type="PANTHER" id="PTHR11937">
    <property type="entry name" value="ACTIN"/>
    <property type="match status" value="1"/>
</dbReference>
<dbReference type="CDD" id="cd13395">
    <property type="entry name" value="ASKHA_NBD_Arp4_ACTL6-like"/>
    <property type="match status" value="1"/>
</dbReference>
<dbReference type="FunFam" id="3.30.420.40:FF:000151">
    <property type="entry name" value="Actin-related protein 4"/>
    <property type="match status" value="1"/>
</dbReference>
<feature type="compositionally biased region" description="Polar residues" evidence="3">
    <location>
        <begin position="915"/>
        <end position="925"/>
    </location>
</feature>
<dbReference type="AlphaFoldDB" id="A0A6J5X4U5"/>
<evidence type="ECO:0000313" key="5">
    <source>
        <dbReference type="EMBL" id="CAB4307583.1"/>
    </source>
</evidence>